<dbReference type="Gene3D" id="1.10.3790.10">
    <property type="entry name" value="NinB"/>
    <property type="match status" value="1"/>
</dbReference>
<accession>A0A6N7BSX2</accession>
<sequence>MTKSTKVSRIVRNDDERLKHMSYLATRSLPYTATEEDGEKVKRSTPQNSLLHHYLTEVHQQKPQHSYEEYRGLCKLFFGVPILCEDDPEYAQVMQDEFYAKLSYEMQVKYMMKPIDVAVTREMNKGQMQRYLDAIYHHFTVNRGLRLTQPMDGIYHE</sequence>
<comment type="caution">
    <text evidence="1">The sequence shown here is derived from an EMBL/GenBank/DDBJ whole genome shotgun (WGS) entry which is preliminary data.</text>
</comment>
<dbReference type="EMBL" id="VZIZ01000049">
    <property type="protein sequence ID" value="KAF0567408.1"/>
    <property type="molecule type" value="Genomic_DNA"/>
</dbReference>
<dbReference type="AlphaFoldDB" id="A0A6N7BSX2"/>
<evidence type="ECO:0000313" key="2">
    <source>
        <dbReference type="Proteomes" id="UP000471465"/>
    </source>
</evidence>
<dbReference type="RefSeq" id="WP_160023781.1">
    <property type="nucleotide sequence ID" value="NZ_VZIZ01000049.1"/>
</dbReference>
<name>A0A6N7BSX2_9GAMM</name>
<dbReference type="InterPro" id="IPR036619">
    <property type="entry name" value="NinB_sf"/>
</dbReference>
<keyword evidence="2" id="KW-1185">Reference proteome</keyword>
<evidence type="ECO:0000313" key="1">
    <source>
        <dbReference type="EMBL" id="KAF0567408.1"/>
    </source>
</evidence>
<reference evidence="1 2" key="1">
    <citation type="submission" date="2019-09" db="EMBL/GenBank/DDBJ databases">
        <title>Draft genome sequence of Psychrobacter nivimaris LAMA 639, in search for biotechnological relevant genes.</title>
        <authorList>
            <person name="Lima A.O.S."/>
            <person name="Staloch B.E.K."/>
            <person name="Freitas R.C."/>
            <person name="Niero H."/>
            <person name="Silva M.A.C."/>
        </authorList>
    </citation>
    <scope>NUCLEOTIDE SEQUENCE [LARGE SCALE GENOMIC DNA]</scope>
    <source>
        <strain evidence="1 2">LAMA 639</strain>
    </source>
</reference>
<organism evidence="1 2">
    <name type="scientific">Psychrobacter nivimaris</name>
    <dbReference type="NCBI Taxonomy" id="281738"/>
    <lineage>
        <taxon>Bacteria</taxon>
        <taxon>Pseudomonadati</taxon>
        <taxon>Pseudomonadota</taxon>
        <taxon>Gammaproteobacteria</taxon>
        <taxon>Moraxellales</taxon>
        <taxon>Moraxellaceae</taxon>
        <taxon>Psychrobacter</taxon>
    </lineage>
</organism>
<protein>
    <submittedName>
        <fullName evidence="1">Uncharacterized protein</fullName>
    </submittedName>
</protein>
<proteinExistence type="predicted"/>
<dbReference type="Proteomes" id="UP000471465">
    <property type="component" value="Unassembled WGS sequence"/>
</dbReference>
<gene>
    <name evidence="1" type="ORF">FQV37_2264</name>
</gene>